<keyword evidence="2" id="KW-1185">Reference proteome</keyword>
<sequence length="261" mass="28880">MRLLPRGYRDHLSAVYVFVRFLDDIGDEAEPGDRSRLLDAVESDLDRLYAGSDPRLAPTRLLRRTVEACAIPAEPFHRLVAANRRDQSVTRYATFDDLLGYCALSANPVGHIVLHVFGAADPQRLRLADGVCSALQIIEHCQDAREDYARGRVYLPGQDLRRFGCAEDDLAGRTTPVRVRRVVAIQAERAAALLARGRPLAAALTGPARVAVAGYVAGGQAALSALEGARYDVLGRTVRPRRGRWLAGWLRLLVMTRKRFR</sequence>
<dbReference type="EMBL" id="BLAF01000016">
    <property type="protein sequence ID" value="GES20347.1"/>
    <property type="molecule type" value="Genomic_DNA"/>
</dbReference>
<dbReference type="InterPro" id="IPR008949">
    <property type="entry name" value="Isoprenoid_synthase_dom_sf"/>
</dbReference>
<comment type="caution">
    <text evidence="1">The sequence shown here is derived from an EMBL/GenBank/DDBJ whole genome shotgun (WGS) entry which is preliminary data.</text>
</comment>
<dbReference type="AlphaFoldDB" id="A0A5M3XFG2"/>
<dbReference type="InterPro" id="IPR002060">
    <property type="entry name" value="Squ/phyt_synthse"/>
</dbReference>
<dbReference type="Gene3D" id="1.10.600.10">
    <property type="entry name" value="Farnesyl Diphosphate Synthase"/>
    <property type="match status" value="1"/>
</dbReference>
<dbReference type="InterPro" id="IPR044843">
    <property type="entry name" value="Trans_IPPS_bact-type"/>
</dbReference>
<dbReference type="PANTHER" id="PTHR31480">
    <property type="entry name" value="BIFUNCTIONAL LYCOPENE CYCLASE/PHYTOENE SYNTHASE"/>
    <property type="match status" value="1"/>
</dbReference>
<evidence type="ECO:0000313" key="1">
    <source>
        <dbReference type="EMBL" id="GES20347.1"/>
    </source>
</evidence>
<dbReference type="GO" id="GO:0004311">
    <property type="term" value="F:geranylgeranyl diphosphate synthase activity"/>
    <property type="evidence" value="ECO:0007669"/>
    <property type="project" value="InterPro"/>
</dbReference>
<evidence type="ECO:0000313" key="2">
    <source>
        <dbReference type="Proteomes" id="UP000377595"/>
    </source>
</evidence>
<dbReference type="SFLD" id="SFLDS00005">
    <property type="entry name" value="Isoprenoid_Synthase_Type_I"/>
    <property type="match status" value="1"/>
</dbReference>
<protein>
    <submittedName>
        <fullName evidence="1">Phytoene synthase</fullName>
    </submittedName>
</protein>
<dbReference type="Proteomes" id="UP000377595">
    <property type="component" value="Unassembled WGS sequence"/>
</dbReference>
<dbReference type="NCBIfam" id="TIGR03464">
    <property type="entry name" value="HpnC"/>
    <property type="match status" value="1"/>
</dbReference>
<accession>A0A5M3XFG2</accession>
<dbReference type="Pfam" id="PF00494">
    <property type="entry name" value="SQS_PSY"/>
    <property type="match status" value="1"/>
</dbReference>
<dbReference type="SUPFAM" id="SSF48576">
    <property type="entry name" value="Terpenoid synthases"/>
    <property type="match status" value="1"/>
</dbReference>
<proteinExistence type="predicted"/>
<reference evidence="1 2" key="1">
    <citation type="submission" date="2019-10" db="EMBL/GenBank/DDBJ databases">
        <title>Whole genome shotgun sequence of Acrocarpospora pleiomorpha NBRC 16267.</title>
        <authorList>
            <person name="Ichikawa N."/>
            <person name="Kimura A."/>
            <person name="Kitahashi Y."/>
            <person name="Komaki H."/>
            <person name="Oguchi A."/>
        </authorList>
    </citation>
    <scope>NUCLEOTIDE SEQUENCE [LARGE SCALE GENOMIC DNA]</scope>
    <source>
        <strain evidence="1 2">NBRC 16267</strain>
    </source>
</reference>
<organism evidence="1 2">
    <name type="scientific">Acrocarpospora pleiomorpha</name>
    <dbReference type="NCBI Taxonomy" id="90975"/>
    <lineage>
        <taxon>Bacteria</taxon>
        <taxon>Bacillati</taxon>
        <taxon>Actinomycetota</taxon>
        <taxon>Actinomycetes</taxon>
        <taxon>Streptosporangiales</taxon>
        <taxon>Streptosporangiaceae</taxon>
        <taxon>Acrocarpospora</taxon>
    </lineage>
</organism>
<name>A0A5M3XFG2_9ACTN</name>
<dbReference type="SFLD" id="SFLDG01212">
    <property type="entry name" value="Phytoene_synthase_like"/>
    <property type="match status" value="1"/>
</dbReference>
<gene>
    <name evidence="1" type="ORF">Aple_032430</name>
</gene>
<dbReference type="SFLD" id="SFLDG01018">
    <property type="entry name" value="Squalene/Phytoene_Synthase_Lik"/>
    <property type="match status" value="1"/>
</dbReference>
<dbReference type="InterPro" id="IPR017827">
    <property type="entry name" value="HSQ_synthase_HpnC"/>
</dbReference>